<reference evidence="3" key="1">
    <citation type="submission" date="2017-01" db="EMBL/GenBank/DDBJ databases">
        <authorList>
            <person name="Wang Y."/>
            <person name="White M."/>
            <person name="Kvist S."/>
            <person name="Moncalvo J.-M."/>
        </authorList>
    </citation>
    <scope>NUCLEOTIDE SEQUENCE [LARGE SCALE GENOMIC DNA]</scope>
    <source>
        <strain evidence="3">ID-206-W2</strain>
    </source>
</reference>
<dbReference type="AlphaFoldDB" id="A0A1R1YNQ7"/>
<name>A0A1R1YNQ7_9FUNG</name>
<accession>A0A1R1YNQ7</accession>
<dbReference type="Proteomes" id="UP000187429">
    <property type="component" value="Unassembled WGS sequence"/>
</dbReference>
<dbReference type="Gene3D" id="2.130.10.30">
    <property type="entry name" value="Regulator of chromosome condensation 1/beta-lactamase-inhibitor protein II"/>
    <property type="match status" value="1"/>
</dbReference>
<dbReference type="PANTHER" id="PTHR22872:SF2">
    <property type="entry name" value="INHIBITOR OF BRUTON TYROSINE KINASE"/>
    <property type="match status" value="1"/>
</dbReference>
<proteinExistence type="predicted"/>
<dbReference type="InterPro" id="IPR051625">
    <property type="entry name" value="Signaling_Regulatory_Domain"/>
</dbReference>
<evidence type="ECO:0000313" key="2">
    <source>
        <dbReference type="EMBL" id="OMJ28538.1"/>
    </source>
</evidence>
<gene>
    <name evidence="2" type="ORF">AYI69_g1983</name>
</gene>
<keyword evidence="1" id="KW-0677">Repeat</keyword>
<dbReference type="EMBL" id="LSSM01000558">
    <property type="protein sequence ID" value="OMJ28538.1"/>
    <property type="molecule type" value="Genomic_DNA"/>
</dbReference>
<evidence type="ECO:0000313" key="3">
    <source>
        <dbReference type="Proteomes" id="UP000187429"/>
    </source>
</evidence>
<dbReference type="OrthoDB" id="5370059at2759"/>
<organism evidence="2 3">
    <name type="scientific">Smittium culicis</name>
    <dbReference type="NCBI Taxonomy" id="133412"/>
    <lineage>
        <taxon>Eukaryota</taxon>
        <taxon>Fungi</taxon>
        <taxon>Fungi incertae sedis</taxon>
        <taxon>Zoopagomycota</taxon>
        <taxon>Kickxellomycotina</taxon>
        <taxon>Harpellomycetes</taxon>
        <taxon>Harpellales</taxon>
        <taxon>Legeriomycetaceae</taxon>
        <taxon>Smittium</taxon>
    </lineage>
</organism>
<dbReference type="InterPro" id="IPR009091">
    <property type="entry name" value="RCC1/BLIP-II"/>
</dbReference>
<sequence length="186" mass="20145">MHKDRLDQLRDCSWRFAAKFFARCGQFHTLFVDADGFLFSCGLNNYGQLGRSVPSATTAGAQSGASCLVDGNGNDSIKSSLCARLSTSKPAAAQVDDAFGISDFTVPEPVTEFMKHGSAVDPVVTDIACGTYHSLINTDMGVFSCGDARYGQLGYNVEIKDQVGANRRNWGTGRKGRMRAIEHIYL</sequence>
<protein>
    <submittedName>
        <fullName evidence="2">Putative E3 ubiquitin-protein ligase HERC6</fullName>
    </submittedName>
</protein>
<comment type="caution">
    <text evidence="2">The sequence shown here is derived from an EMBL/GenBank/DDBJ whole genome shotgun (WGS) entry which is preliminary data.</text>
</comment>
<dbReference type="PANTHER" id="PTHR22872">
    <property type="entry name" value="BTK-BINDING PROTEIN-RELATED"/>
    <property type="match status" value="1"/>
</dbReference>
<dbReference type="SUPFAM" id="SSF50985">
    <property type="entry name" value="RCC1/BLIP-II"/>
    <property type="match status" value="1"/>
</dbReference>
<keyword evidence="3" id="KW-1185">Reference proteome</keyword>
<dbReference type="Pfam" id="PF13540">
    <property type="entry name" value="RCC1_2"/>
    <property type="match status" value="1"/>
</dbReference>
<evidence type="ECO:0000256" key="1">
    <source>
        <dbReference type="ARBA" id="ARBA00022737"/>
    </source>
</evidence>